<keyword evidence="3 7" id="KW-0812">Transmembrane</keyword>
<keyword evidence="5 7" id="KW-0472">Membrane</keyword>
<feature type="transmembrane region" description="Helical" evidence="7">
    <location>
        <begin position="183"/>
        <end position="203"/>
    </location>
</feature>
<evidence type="ECO:0000256" key="7">
    <source>
        <dbReference type="SAM" id="Phobius"/>
    </source>
</evidence>
<evidence type="ECO:0000313" key="8">
    <source>
        <dbReference type="EMBL" id="KAK7487671.1"/>
    </source>
</evidence>
<dbReference type="Pfam" id="PF00474">
    <property type="entry name" value="SSF"/>
    <property type="match status" value="1"/>
</dbReference>
<feature type="transmembrane region" description="Helical" evidence="7">
    <location>
        <begin position="625"/>
        <end position="645"/>
    </location>
</feature>
<feature type="transmembrane region" description="Helical" evidence="7">
    <location>
        <begin position="89"/>
        <end position="111"/>
    </location>
</feature>
<feature type="transmembrane region" description="Helical" evidence="7">
    <location>
        <begin position="154"/>
        <end position="176"/>
    </location>
</feature>
<keyword evidence="9" id="KW-1185">Reference proteome</keyword>
<accession>A0ABD0KL06</accession>
<feature type="transmembrane region" description="Helical" evidence="7">
    <location>
        <begin position="405"/>
        <end position="422"/>
    </location>
</feature>
<feature type="transmembrane region" description="Helical" evidence="7">
    <location>
        <begin position="457"/>
        <end position="479"/>
    </location>
</feature>
<dbReference type="EMBL" id="JACVVK020000161">
    <property type="protein sequence ID" value="KAK7487671.1"/>
    <property type="molecule type" value="Genomic_DNA"/>
</dbReference>
<evidence type="ECO:0000256" key="4">
    <source>
        <dbReference type="ARBA" id="ARBA00022989"/>
    </source>
</evidence>
<evidence type="ECO:0000256" key="5">
    <source>
        <dbReference type="ARBA" id="ARBA00023136"/>
    </source>
</evidence>
<dbReference type="InterPro" id="IPR001734">
    <property type="entry name" value="Na/solute_symporter"/>
</dbReference>
<comment type="caution">
    <text evidence="8">The sequence shown here is derived from an EMBL/GenBank/DDBJ whole genome shotgun (WGS) entry which is preliminary data.</text>
</comment>
<evidence type="ECO:0000256" key="1">
    <source>
        <dbReference type="ARBA" id="ARBA00004141"/>
    </source>
</evidence>
<feature type="transmembrane region" description="Helical" evidence="7">
    <location>
        <begin position="428"/>
        <end position="450"/>
    </location>
</feature>
<dbReference type="CDD" id="cd10329">
    <property type="entry name" value="SLC5sbd_SGLT1-like"/>
    <property type="match status" value="1"/>
</dbReference>
<evidence type="ECO:0000313" key="9">
    <source>
        <dbReference type="Proteomes" id="UP001519460"/>
    </source>
</evidence>
<feature type="transmembrane region" description="Helical" evidence="7">
    <location>
        <begin position="259"/>
        <end position="278"/>
    </location>
</feature>
<feature type="transmembrane region" description="Helical" evidence="7">
    <location>
        <begin position="65"/>
        <end position="83"/>
    </location>
</feature>
<protein>
    <submittedName>
        <fullName evidence="8">Uncharacterized protein</fullName>
    </submittedName>
</protein>
<sequence>MTKESKLVTGDYMVLVGYFVIVIGTGVFSSLKNRGSVGGYFLAGQSANWWLVGLSLFASNIGSGHFVGLAGTAAASGIAIAAFELHAVYTLSLLGWFFVPVYRSAGVFTLPEYLCKRFGGVRIRMYLAVLSLLLYICTKISADLYSGAVFLNQAIPGVGIYLSVFILIITAAMFTITGGLTAVIWTDAVQTVIMLVGAAVLMFKSFDAVGGYQKLKDGFPNAVADTWKEHKNDSNYKYKDCGQVTDHYWTLMHPWDDPGLPWTGLVFGLTISAIWYWCTDQVIVQRALAAKNMCHAKMGCILASYLKVLPLYLIVMPGMVSRMLYTNEVACNEPKKCEEICENEKGCADIAFPKLVVELMPKGIRGLILSVMMSALISSLTSVFNSTATIFTLDVWCHIRKHATDVELMIIGRLCVVFLVVFKELFHYIQAFTAYLAPPMTAVFLLTVFWKRISEPAAFWGLTFGLVMGMIRACGDLYYKSVSKPCGEPTDVEVPAIIGKVHYLHFGFILSVIVLIFTVIFSLFTEEPPESRYMGMTFSTRFKPTSSTRPSSDLKQVVTQQPEHGEHRQLQYFQDLLAGRTFEELPFHTKLCLWMCGIEDLARPQHELQPETMDRSIYEPPNTAMMLHGQMILCLCVITGIWIFYSL</sequence>
<evidence type="ECO:0000256" key="3">
    <source>
        <dbReference type="ARBA" id="ARBA00022692"/>
    </source>
</evidence>
<reference evidence="8 9" key="1">
    <citation type="journal article" date="2023" name="Sci. Data">
        <title>Genome assembly of the Korean intertidal mud-creeper Batillaria attramentaria.</title>
        <authorList>
            <person name="Patra A.K."/>
            <person name="Ho P.T."/>
            <person name="Jun S."/>
            <person name="Lee S.J."/>
            <person name="Kim Y."/>
            <person name="Won Y.J."/>
        </authorList>
    </citation>
    <scope>NUCLEOTIDE SEQUENCE [LARGE SCALE GENOMIC DNA]</scope>
    <source>
        <strain evidence="8">Wonlab-2016</strain>
    </source>
</reference>
<evidence type="ECO:0000256" key="6">
    <source>
        <dbReference type="RuleBase" id="RU362091"/>
    </source>
</evidence>
<dbReference type="Proteomes" id="UP001519460">
    <property type="component" value="Unassembled WGS sequence"/>
</dbReference>
<dbReference type="GO" id="GO:0016020">
    <property type="term" value="C:membrane"/>
    <property type="evidence" value="ECO:0007669"/>
    <property type="project" value="UniProtKB-SubCell"/>
</dbReference>
<dbReference type="PROSITE" id="PS50283">
    <property type="entry name" value="NA_SOLUT_SYMP_3"/>
    <property type="match status" value="1"/>
</dbReference>
<dbReference type="Gene3D" id="1.20.1730.10">
    <property type="entry name" value="Sodium/glucose cotransporter"/>
    <property type="match status" value="1"/>
</dbReference>
<comment type="subcellular location">
    <subcellularLocation>
        <location evidence="1">Membrane</location>
        <topology evidence="1">Multi-pass membrane protein</topology>
    </subcellularLocation>
</comment>
<name>A0ABD0KL06_9CAEN</name>
<dbReference type="AlphaFoldDB" id="A0ABD0KL06"/>
<feature type="transmembrane region" description="Helical" evidence="7">
    <location>
        <begin position="299"/>
        <end position="320"/>
    </location>
</feature>
<gene>
    <name evidence="8" type="ORF">BaRGS_00021090</name>
</gene>
<proteinExistence type="inferred from homology"/>
<dbReference type="InterPro" id="IPR038377">
    <property type="entry name" value="Na/Glc_symporter_sf"/>
</dbReference>
<keyword evidence="4 7" id="KW-1133">Transmembrane helix</keyword>
<dbReference type="PANTHER" id="PTHR11819:SF195">
    <property type="entry name" value="SODIUM_GLUCOSE COTRANSPORTER 4"/>
    <property type="match status" value="1"/>
</dbReference>
<feature type="transmembrane region" description="Helical" evidence="7">
    <location>
        <begin position="503"/>
        <end position="524"/>
    </location>
</feature>
<organism evidence="8 9">
    <name type="scientific">Batillaria attramentaria</name>
    <dbReference type="NCBI Taxonomy" id="370345"/>
    <lineage>
        <taxon>Eukaryota</taxon>
        <taxon>Metazoa</taxon>
        <taxon>Spiralia</taxon>
        <taxon>Lophotrochozoa</taxon>
        <taxon>Mollusca</taxon>
        <taxon>Gastropoda</taxon>
        <taxon>Caenogastropoda</taxon>
        <taxon>Sorbeoconcha</taxon>
        <taxon>Cerithioidea</taxon>
        <taxon>Batillariidae</taxon>
        <taxon>Batillaria</taxon>
    </lineage>
</organism>
<feature type="transmembrane region" description="Helical" evidence="7">
    <location>
        <begin position="123"/>
        <end position="142"/>
    </location>
</feature>
<evidence type="ECO:0000256" key="2">
    <source>
        <dbReference type="ARBA" id="ARBA00006434"/>
    </source>
</evidence>
<feature type="transmembrane region" description="Helical" evidence="7">
    <location>
        <begin position="37"/>
        <end position="58"/>
    </location>
</feature>
<dbReference type="NCBIfam" id="TIGR00813">
    <property type="entry name" value="sss"/>
    <property type="match status" value="1"/>
</dbReference>
<feature type="transmembrane region" description="Helical" evidence="7">
    <location>
        <begin position="12"/>
        <end position="31"/>
    </location>
</feature>
<dbReference type="PANTHER" id="PTHR11819">
    <property type="entry name" value="SOLUTE CARRIER FAMILY 5"/>
    <property type="match status" value="1"/>
</dbReference>
<feature type="transmembrane region" description="Helical" evidence="7">
    <location>
        <begin position="367"/>
        <end position="393"/>
    </location>
</feature>
<comment type="similarity">
    <text evidence="2 6">Belongs to the sodium:solute symporter (SSF) (TC 2.A.21) family.</text>
</comment>